<accession>A0ABQ6DZQ5</accession>
<dbReference type="EMBL" id="BSPQ01000005">
    <property type="protein sequence ID" value="GLS90652.1"/>
    <property type="molecule type" value="Genomic_DNA"/>
</dbReference>
<reference evidence="3" key="1">
    <citation type="journal article" date="2019" name="Int. J. Syst. Evol. Microbiol.">
        <title>The Global Catalogue of Microorganisms (GCM) 10K type strain sequencing project: providing services to taxonomists for standard genome sequencing and annotation.</title>
        <authorList>
            <consortium name="The Broad Institute Genomics Platform"/>
            <consortium name="The Broad Institute Genome Sequencing Center for Infectious Disease"/>
            <person name="Wu L."/>
            <person name="Ma J."/>
        </authorList>
    </citation>
    <scope>NUCLEOTIDE SEQUENCE [LARGE SCALE GENOMIC DNA]</scope>
    <source>
        <strain evidence="3">NBRC 103166</strain>
    </source>
</reference>
<keyword evidence="3" id="KW-1185">Reference proteome</keyword>
<dbReference type="Proteomes" id="UP001157353">
    <property type="component" value="Unassembled WGS sequence"/>
</dbReference>
<evidence type="ECO:0000313" key="3">
    <source>
        <dbReference type="Proteomes" id="UP001157353"/>
    </source>
</evidence>
<dbReference type="PANTHER" id="PTHR39555:SF1">
    <property type="entry name" value="TYPE IV PILUS INNER MEMBRANE COMPONENT PILO"/>
    <property type="match status" value="1"/>
</dbReference>
<sequence>MDLNELDFENVGSWPALYRGVFIALVCAIFAGAFYYYVTIPQIEQLKSVEVKEQKLKDEFKVKAALSSNLEAYQAQLVEINVIFEGLINKLPNRKEIASLLDDISFIGSDNGLQIKSINWGAKKDTGELSVEVPISIQVVGTYDQLGDFAADIAALPRIVILDNLRLSKGKGDQLTLNVIAKTYRYKGESK</sequence>
<keyword evidence="1" id="KW-0812">Transmembrane</keyword>
<proteinExistence type="predicted"/>
<organism evidence="2 3">
    <name type="scientific">Psychromonas marina</name>
    <dbReference type="NCBI Taxonomy" id="88364"/>
    <lineage>
        <taxon>Bacteria</taxon>
        <taxon>Pseudomonadati</taxon>
        <taxon>Pseudomonadota</taxon>
        <taxon>Gammaproteobacteria</taxon>
        <taxon>Alteromonadales</taxon>
        <taxon>Psychromonadaceae</taxon>
        <taxon>Psychromonas</taxon>
    </lineage>
</organism>
<comment type="caution">
    <text evidence="2">The sequence shown here is derived from an EMBL/GenBank/DDBJ whole genome shotgun (WGS) entry which is preliminary data.</text>
</comment>
<dbReference type="InterPro" id="IPR007445">
    <property type="entry name" value="PilO"/>
</dbReference>
<dbReference type="Gene3D" id="3.30.70.60">
    <property type="match status" value="1"/>
</dbReference>
<dbReference type="RefSeq" id="WP_284203774.1">
    <property type="nucleotide sequence ID" value="NZ_BSPQ01000005.1"/>
</dbReference>
<dbReference type="PIRSF" id="PIRSF016482">
    <property type="entry name" value="PilO"/>
    <property type="match status" value="1"/>
</dbReference>
<dbReference type="InterPro" id="IPR014717">
    <property type="entry name" value="Transl_elong_EF1B/ribsomal_bS6"/>
</dbReference>
<protein>
    <submittedName>
        <fullName evidence="2">Pilus biosynthesis protein PilO</fullName>
    </submittedName>
</protein>
<dbReference type="Gene3D" id="1.10.287.540">
    <property type="entry name" value="Helix hairpin bin"/>
    <property type="match status" value="1"/>
</dbReference>
<dbReference type="Pfam" id="PF04350">
    <property type="entry name" value="PilO"/>
    <property type="match status" value="1"/>
</dbReference>
<feature type="transmembrane region" description="Helical" evidence="1">
    <location>
        <begin position="16"/>
        <end position="38"/>
    </location>
</feature>
<name>A0ABQ6DZQ5_9GAMM</name>
<evidence type="ECO:0000256" key="1">
    <source>
        <dbReference type="SAM" id="Phobius"/>
    </source>
</evidence>
<evidence type="ECO:0000313" key="2">
    <source>
        <dbReference type="EMBL" id="GLS90652.1"/>
    </source>
</evidence>
<keyword evidence="1" id="KW-1133">Transmembrane helix</keyword>
<keyword evidence="1" id="KW-0472">Membrane</keyword>
<dbReference type="PANTHER" id="PTHR39555">
    <property type="entry name" value="FIMBRIAL ASSEMBLY PROTEIN PILO-LIKE PROTEIN-RELATED"/>
    <property type="match status" value="1"/>
</dbReference>
<gene>
    <name evidence="2" type="primary">pilO</name>
    <name evidence="2" type="ORF">GCM10007916_17190</name>
</gene>